<dbReference type="Proteomes" id="UP000184287">
    <property type="component" value="Unassembled WGS sequence"/>
</dbReference>
<proteinExistence type="predicted"/>
<dbReference type="InterPro" id="IPR018490">
    <property type="entry name" value="cNMP-bd_dom_sf"/>
</dbReference>
<keyword evidence="3" id="KW-1185">Reference proteome</keyword>
<dbReference type="InterPro" id="IPR014710">
    <property type="entry name" value="RmlC-like_jellyroll"/>
</dbReference>
<dbReference type="OrthoDB" id="680421at2"/>
<evidence type="ECO:0000313" key="3">
    <source>
        <dbReference type="Proteomes" id="UP000184287"/>
    </source>
</evidence>
<dbReference type="EMBL" id="FQUQ01000002">
    <property type="protein sequence ID" value="SHF14737.1"/>
    <property type="molecule type" value="Genomic_DNA"/>
</dbReference>
<organism evidence="2 3">
    <name type="scientific">Pedobacter caeni</name>
    <dbReference type="NCBI Taxonomy" id="288992"/>
    <lineage>
        <taxon>Bacteria</taxon>
        <taxon>Pseudomonadati</taxon>
        <taxon>Bacteroidota</taxon>
        <taxon>Sphingobacteriia</taxon>
        <taxon>Sphingobacteriales</taxon>
        <taxon>Sphingobacteriaceae</taxon>
        <taxon>Pedobacter</taxon>
    </lineage>
</organism>
<evidence type="ECO:0000313" key="2">
    <source>
        <dbReference type="EMBL" id="SHF14737.1"/>
    </source>
</evidence>
<reference evidence="3" key="1">
    <citation type="submission" date="2016-11" db="EMBL/GenBank/DDBJ databases">
        <authorList>
            <person name="Varghese N."/>
            <person name="Submissions S."/>
        </authorList>
    </citation>
    <scope>NUCLEOTIDE SEQUENCE [LARGE SCALE GENOMIC DNA]</scope>
    <source>
        <strain evidence="3">DSM 16990</strain>
    </source>
</reference>
<dbReference type="AlphaFoldDB" id="A0A1M4ZAA6"/>
<gene>
    <name evidence="2" type="ORF">SAMN04488522_102243</name>
</gene>
<dbReference type="InterPro" id="IPR000595">
    <property type="entry name" value="cNMP-bd_dom"/>
</dbReference>
<feature type="domain" description="Cyclic nucleotide-binding" evidence="1">
    <location>
        <begin position="9"/>
        <end position="71"/>
    </location>
</feature>
<keyword evidence="2" id="KW-0808">Transferase</keyword>
<protein>
    <submittedName>
        <fullName evidence="2">cAMP-binding domain of CRP or a regulatory subunit of cAMP-dependent protein kinases</fullName>
    </submittedName>
</protein>
<name>A0A1M4ZAA6_9SPHI</name>
<dbReference type="STRING" id="288992.SAMN04488522_102243"/>
<dbReference type="CDD" id="cd00038">
    <property type="entry name" value="CAP_ED"/>
    <property type="match status" value="1"/>
</dbReference>
<sequence>MEISQILTEIYPLPPESITKMCEYINEVSYPKGHIILRAGKIEKKTFFIKKGVVRAFATPGENDITFWFGEEGETVLSMQSYVENNKGYEHVELLENCDFYEVHIRDLQELFKTDIHISNWGRKLAEKELVKIEKRLISRELQSAKQRYDELICTRPSLLQRVPLKFIASYLGITQVSLSRIRKEK</sequence>
<keyword evidence="2" id="KW-0418">Kinase</keyword>
<dbReference type="PROSITE" id="PS50042">
    <property type="entry name" value="CNMP_BINDING_3"/>
    <property type="match status" value="1"/>
</dbReference>
<accession>A0A1M4ZAA6</accession>
<dbReference type="Gene3D" id="2.60.120.10">
    <property type="entry name" value="Jelly Rolls"/>
    <property type="match status" value="1"/>
</dbReference>
<dbReference type="Pfam" id="PF00027">
    <property type="entry name" value="cNMP_binding"/>
    <property type="match status" value="1"/>
</dbReference>
<dbReference type="RefSeq" id="WP_073230008.1">
    <property type="nucleotide sequence ID" value="NZ_FQUQ01000002.1"/>
</dbReference>
<evidence type="ECO:0000259" key="1">
    <source>
        <dbReference type="PROSITE" id="PS50042"/>
    </source>
</evidence>
<dbReference type="GO" id="GO:0016301">
    <property type="term" value="F:kinase activity"/>
    <property type="evidence" value="ECO:0007669"/>
    <property type="project" value="UniProtKB-KW"/>
</dbReference>
<dbReference type="SUPFAM" id="SSF51206">
    <property type="entry name" value="cAMP-binding domain-like"/>
    <property type="match status" value="1"/>
</dbReference>